<keyword evidence="1" id="KW-1133">Transmembrane helix</keyword>
<evidence type="ECO:0000256" key="1">
    <source>
        <dbReference type="SAM" id="Phobius"/>
    </source>
</evidence>
<keyword evidence="1" id="KW-0472">Membrane</keyword>
<sequence length="98" mass="10839">MASWHRSWKADIGLRISGLILCGLAYLALTCLIAMQVAPRTAGALAYALATVGFFSASAGTALAMLGKHLFDEVQVSTRWRRSYKARPQDYLSDFRER</sequence>
<name>A0ABS2DCI2_9SPHN</name>
<dbReference type="EMBL" id="JAFEMC010000005">
    <property type="protein sequence ID" value="MBM6577786.1"/>
    <property type="molecule type" value="Genomic_DNA"/>
</dbReference>
<keyword evidence="3" id="KW-1185">Reference proteome</keyword>
<feature type="transmembrane region" description="Helical" evidence="1">
    <location>
        <begin position="44"/>
        <end position="66"/>
    </location>
</feature>
<dbReference type="Proteomes" id="UP000763641">
    <property type="component" value="Unassembled WGS sequence"/>
</dbReference>
<feature type="transmembrane region" description="Helical" evidence="1">
    <location>
        <begin position="12"/>
        <end position="38"/>
    </location>
</feature>
<proteinExistence type="predicted"/>
<comment type="caution">
    <text evidence="2">The sequence shown here is derived from an EMBL/GenBank/DDBJ whole genome shotgun (WGS) entry which is preliminary data.</text>
</comment>
<accession>A0ABS2DCI2</accession>
<protein>
    <submittedName>
        <fullName evidence="2">Uncharacterized protein</fullName>
    </submittedName>
</protein>
<reference evidence="2 3" key="1">
    <citation type="submission" date="2020-12" db="EMBL/GenBank/DDBJ databases">
        <title>Sphingomonas sp.</title>
        <authorList>
            <person name="Kim M.K."/>
        </authorList>
    </citation>
    <scope>NUCLEOTIDE SEQUENCE [LARGE SCALE GENOMIC DNA]</scope>
    <source>
        <strain evidence="2 3">BT552</strain>
    </source>
</reference>
<keyword evidence="1" id="KW-0812">Transmembrane</keyword>
<evidence type="ECO:0000313" key="2">
    <source>
        <dbReference type="EMBL" id="MBM6577786.1"/>
    </source>
</evidence>
<evidence type="ECO:0000313" key="3">
    <source>
        <dbReference type="Proteomes" id="UP000763641"/>
    </source>
</evidence>
<gene>
    <name evidence="2" type="ORF">ILT43_15495</name>
</gene>
<dbReference type="RefSeq" id="WP_204199887.1">
    <property type="nucleotide sequence ID" value="NZ_JAFEMC010000005.1"/>
</dbReference>
<organism evidence="2 3">
    <name type="scientific">Sphingomonas longa</name>
    <dbReference type="NCBI Taxonomy" id="2778730"/>
    <lineage>
        <taxon>Bacteria</taxon>
        <taxon>Pseudomonadati</taxon>
        <taxon>Pseudomonadota</taxon>
        <taxon>Alphaproteobacteria</taxon>
        <taxon>Sphingomonadales</taxon>
        <taxon>Sphingomonadaceae</taxon>
        <taxon>Sphingomonas</taxon>
    </lineage>
</organism>